<name>C7H3F9_FAED2</name>
<evidence type="ECO:0000313" key="1">
    <source>
        <dbReference type="EMBL" id="EEU97524.1"/>
    </source>
</evidence>
<dbReference type="EMBL" id="ACOP02000016">
    <property type="protein sequence ID" value="EEU97524.1"/>
    <property type="molecule type" value="Genomic_DNA"/>
</dbReference>
<dbReference type="Proteomes" id="UP000004619">
    <property type="component" value="Unassembled WGS sequence"/>
</dbReference>
<dbReference type="AlphaFoldDB" id="C7H3F9"/>
<gene>
    <name evidence="1" type="ORF">FAEPRAA2165_00818</name>
</gene>
<sequence>MCCGAVNLSGMIHGEAVFKMNTTTSCGWFQTNPQNRWDL</sequence>
<protein>
    <submittedName>
        <fullName evidence="1">Uncharacterized protein</fullName>
    </submittedName>
</protein>
<dbReference type="STRING" id="411483.FAEPRAA2165_00818"/>
<evidence type="ECO:0000313" key="2">
    <source>
        <dbReference type="Proteomes" id="UP000004619"/>
    </source>
</evidence>
<organism evidence="1 2">
    <name type="scientific">Faecalibacterium duncaniae (strain DSM 17677 / JCM 31915 / A2-165)</name>
    <name type="common">Faecalibacterium prausnitzii</name>
    <dbReference type="NCBI Taxonomy" id="411483"/>
    <lineage>
        <taxon>Bacteria</taxon>
        <taxon>Bacillati</taxon>
        <taxon>Bacillota</taxon>
        <taxon>Clostridia</taxon>
        <taxon>Eubacteriales</taxon>
        <taxon>Oscillospiraceae</taxon>
        <taxon>Faecalibacterium</taxon>
    </lineage>
</organism>
<keyword evidence="2" id="KW-1185">Reference proteome</keyword>
<accession>C7H3F9</accession>
<reference evidence="1" key="1">
    <citation type="submission" date="2009-08" db="EMBL/GenBank/DDBJ databases">
        <authorList>
            <person name="Weinstock G."/>
            <person name="Sodergren E."/>
            <person name="Clifton S."/>
            <person name="Fulton L."/>
            <person name="Fulton B."/>
            <person name="Courtney L."/>
            <person name="Fronick C."/>
            <person name="Harrison M."/>
            <person name="Strong C."/>
            <person name="Farmer C."/>
            <person name="Delahaunty K."/>
            <person name="Markovic C."/>
            <person name="Hall O."/>
            <person name="Minx P."/>
            <person name="Tomlinson C."/>
            <person name="Mitreva M."/>
            <person name="Nelson J."/>
            <person name="Hou S."/>
            <person name="Wollam A."/>
            <person name="Pepin K.H."/>
            <person name="Johnson M."/>
            <person name="Bhonagiri V."/>
            <person name="Nash W.E."/>
            <person name="Warren W."/>
            <person name="Chinwalla A."/>
            <person name="Mardis E.R."/>
            <person name="Wilson R.K."/>
        </authorList>
    </citation>
    <scope>NUCLEOTIDE SEQUENCE [LARGE SCALE GENOMIC DNA]</scope>
    <source>
        <strain evidence="1">A2-165</strain>
    </source>
</reference>
<dbReference type="HOGENOM" id="CLU_3310024_0_0_9"/>
<proteinExistence type="predicted"/>
<comment type="caution">
    <text evidence="1">The sequence shown here is derived from an EMBL/GenBank/DDBJ whole genome shotgun (WGS) entry which is preliminary data.</text>
</comment>